<reference evidence="8 9" key="1">
    <citation type="submission" date="2017-05" db="EMBL/GenBank/DDBJ databases">
        <authorList>
            <person name="Varghese N."/>
            <person name="Submissions S."/>
        </authorList>
    </citation>
    <scope>NUCLEOTIDE SEQUENCE [LARGE SCALE GENOMIC DNA]</scope>
    <source>
        <strain evidence="8 9">DSM 100094</strain>
    </source>
</reference>
<protein>
    <submittedName>
        <fullName evidence="8">FMN-dependent oxidoreductase, nitrilotriacetate monooxygenase family</fullName>
    </submittedName>
</protein>
<keyword evidence="4 8" id="KW-0503">Monooxygenase</keyword>
<dbReference type="GO" id="GO:0004497">
    <property type="term" value="F:monooxygenase activity"/>
    <property type="evidence" value="ECO:0007669"/>
    <property type="project" value="UniProtKB-KW"/>
</dbReference>
<evidence type="ECO:0000313" key="9">
    <source>
        <dbReference type="Proteomes" id="UP000319014"/>
    </source>
</evidence>
<keyword evidence="9" id="KW-1185">Reference proteome</keyword>
<dbReference type="GO" id="GO:0016705">
    <property type="term" value="F:oxidoreductase activity, acting on paired donors, with incorporation or reduction of molecular oxygen"/>
    <property type="evidence" value="ECO:0007669"/>
    <property type="project" value="InterPro"/>
</dbReference>
<dbReference type="RefSeq" id="WP_142664689.1">
    <property type="nucleotide sequence ID" value="NZ_FXTK01000025.1"/>
</dbReference>
<accession>A0A521FKS7</accession>
<dbReference type="Gene3D" id="3.20.20.30">
    <property type="entry name" value="Luciferase-like domain"/>
    <property type="match status" value="1"/>
</dbReference>
<keyword evidence="2 6" id="KW-0288">FMN</keyword>
<dbReference type="InterPro" id="IPR011251">
    <property type="entry name" value="Luciferase-like_dom"/>
</dbReference>
<feature type="binding site" evidence="6">
    <location>
        <position position="56"/>
    </location>
    <ligand>
        <name>FMN</name>
        <dbReference type="ChEBI" id="CHEBI:58210"/>
    </ligand>
</feature>
<evidence type="ECO:0000256" key="2">
    <source>
        <dbReference type="ARBA" id="ARBA00022643"/>
    </source>
</evidence>
<dbReference type="Pfam" id="PF00296">
    <property type="entry name" value="Bac_luciferase"/>
    <property type="match status" value="1"/>
</dbReference>
<comment type="similarity">
    <text evidence="5">Belongs to the NtaA/SnaA/DszA monooxygenase family.</text>
</comment>
<feature type="binding site" evidence="6">
    <location>
        <position position="148"/>
    </location>
    <ligand>
        <name>FMN</name>
        <dbReference type="ChEBI" id="CHEBI:58210"/>
    </ligand>
</feature>
<organism evidence="8 9">
    <name type="scientific">Paracoccus laeviglucosivorans</name>
    <dbReference type="NCBI Taxonomy" id="1197861"/>
    <lineage>
        <taxon>Bacteria</taxon>
        <taxon>Pseudomonadati</taxon>
        <taxon>Pseudomonadota</taxon>
        <taxon>Alphaproteobacteria</taxon>
        <taxon>Rhodobacterales</taxon>
        <taxon>Paracoccaceae</taxon>
        <taxon>Paracoccus</taxon>
    </lineage>
</organism>
<dbReference type="InterPro" id="IPR016215">
    <property type="entry name" value="NTA_MOA"/>
</dbReference>
<dbReference type="InterPro" id="IPR051260">
    <property type="entry name" value="Diverse_substr_monoxygenases"/>
</dbReference>
<keyword evidence="1 6" id="KW-0285">Flavoprotein</keyword>
<dbReference type="Proteomes" id="UP000319014">
    <property type="component" value="Unassembled WGS sequence"/>
</dbReference>
<evidence type="ECO:0000313" key="8">
    <source>
        <dbReference type="EMBL" id="SMO96736.1"/>
    </source>
</evidence>
<dbReference type="EMBL" id="FXTK01000025">
    <property type="protein sequence ID" value="SMO96736.1"/>
    <property type="molecule type" value="Genomic_DNA"/>
</dbReference>
<evidence type="ECO:0000259" key="7">
    <source>
        <dbReference type="Pfam" id="PF00296"/>
    </source>
</evidence>
<feature type="binding site" evidence="6">
    <location>
        <position position="94"/>
    </location>
    <ligand>
        <name>FMN</name>
        <dbReference type="ChEBI" id="CHEBI:58210"/>
    </ligand>
</feature>
<evidence type="ECO:0000256" key="3">
    <source>
        <dbReference type="ARBA" id="ARBA00023002"/>
    </source>
</evidence>
<dbReference type="PANTHER" id="PTHR30011:SF16">
    <property type="entry name" value="C2H2 FINGER DOMAIN TRANSCRIPTION FACTOR (EUROFUNG)-RELATED"/>
    <property type="match status" value="1"/>
</dbReference>
<dbReference type="AlphaFoldDB" id="A0A521FKS7"/>
<dbReference type="NCBIfam" id="TIGR03860">
    <property type="entry name" value="FMN_nitrolo"/>
    <property type="match status" value="1"/>
</dbReference>
<keyword evidence="3" id="KW-0560">Oxidoreductase</keyword>
<gene>
    <name evidence="8" type="ORF">SAMN06265221_12521</name>
</gene>
<dbReference type="PIRSF" id="PIRSF000337">
    <property type="entry name" value="NTA_MOA"/>
    <property type="match status" value="1"/>
</dbReference>
<dbReference type="SUPFAM" id="SSF51679">
    <property type="entry name" value="Bacterial luciferase-like"/>
    <property type="match status" value="1"/>
</dbReference>
<feature type="domain" description="Luciferase-like" evidence="7">
    <location>
        <begin position="32"/>
        <end position="379"/>
    </location>
</feature>
<evidence type="ECO:0000256" key="6">
    <source>
        <dbReference type="PIRSR" id="PIRSR000337-1"/>
    </source>
</evidence>
<dbReference type="CDD" id="cd01095">
    <property type="entry name" value="Nitrilotriacetate_monoxgenase"/>
    <property type="match status" value="1"/>
</dbReference>
<feature type="binding site" evidence="6">
    <location>
        <position position="217"/>
    </location>
    <ligand>
        <name>FMN</name>
        <dbReference type="ChEBI" id="CHEBI:58210"/>
    </ligand>
</feature>
<sequence length="449" mass="49094">MNRPVRLGVNVLASGRHDAAWKTLPDAATLSTDIDAFIRIAKVAERGLIDALFLADGPGGLVEESFTRPWRALDPVTLLSALSQQTDHIGLVATTSTIFGHPYVVARQIASLDHISKGRAAWNIITSQTPVALDAYGLDKGFSQDERYQRAKEFAQIVTGLWDSVPQDAVVASGDVFVDESRLRPIDVQGQHFRARGSLSATVPPQGRPVIFQAGQSEDSKAFGARYADALFTGQRTIQGGQKFFADVKALARANGRDPSQLLVMPGLFPILGSTEAEAQQRKADLDAGLDIAFLHGELARHFGLTPDDIPLDRVLPFDLIDRAEPNVPIASRWPRAQILSEARPANWTARQAALSNIIGGHRMVVGTPEQVADDILNWIDGDAADGFNLNIDVQTSGLEDIVDHLIPILQKRGRFRTRYQGRTLRDHLGLDQYVDPRDVATRRTGTKD</sequence>
<dbReference type="OrthoDB" id="9779442at2"/>
<evidence type="ECO:0000256" key="4">
    <source>
        <dbReference type="ARBA" id="ARBA00023033"/>
    </source>
</evidence>
<dbReference type="InterPro" id="IPR036661">
    <property type="entry name" value="Luciferase-like_sf"/>
</dbReference>
<evidence type="ECO:0000256" key="5">
    <source>
        <dbReference type="ARBA" id="ARBA00033748"/>
    </source>
</evidence>
<name>A0A521FKS7_9RHOB</name>
<evidence type="ECO:0000256" key="1">
    <source>
        <dbReference type="ARBA" id="ARBA00022630"/>
    </source>
</evidence>
<dbReference type="PANTHER" id="PTHR30011">
    <property type="entry name" value="ALKANESULFONATE MONOOXYGENASE-RELATED"/>
    <property type="match status" value="1"/>
</dbReference>
<proteinExistence type="inferred from homology"/>